<dbReference type="EMBL" id="BOPL01000014">
    <property type="protein sequence ID" value="GIK07673.1"/>
    <property type="molecule type" value="Genomic_DNA"/>
</dbReference>
<evidence type="ECO:0000313" key="2">
    <source>
        <dbReference type="EMBL" id="GIK07673.1"/>
    </source>
</evidence>
<organism evidence="2 3">
    <name type="scientific">Aspergillus viridinutans</name>
    <dbReference type="NCBI Taxonomy" id="75553"/>
    <lineage>
        <taxon>Eukaryota</taxon>
        <taxon>Fungi</taxon>
        <taxon>Dikarya</taxon>
        <taxon>Ascomycota</taxon>
        <taxon>Pezizomycotina</taxon>
        <taxon>Eurotiomycetes</taxon>
        <taxon>Eurotiomycetidae</taxon>
        <taxon>Eurotiales</taxon>
        <taxon>Aspergillaceae</taxon>
        <taxon>Aspergillus</taxon>
        <taxon>Aspergillus subgen. Fumigati</taxon>
    </lineage>
</organism>
<feature type="region of interest" description="Disordered" evidence="1">
    <location>
        <begin position="44"/>
        <end position="79"/>
    </location>
</feature>
<protein>
    <submittedName>
        <fullName evidence="2">Uncharacterized protein</fullName>
    </submittedName>
</protein>
<feature type="region of interest" description="Disordered" evidence="1">
    <location>
        <begin position="97"/>
        <end position="119"/>
    </location>
</feature>
<feature type="compositionally biased region" description="Polar residues" evidence="1">
    <location>
        <begin position="53"/>
        <end position="75"/>
    </location>
</feature>
<feature type="region of interest" description="Disordered" evidence="1">
    <location>
        <begin position="354"/>
        <end position="378"/>
    </location>
</feature>
<dbReference type="AlphaFoldDB" id="A0A9P3C406"/>
<reference evidence="2 3" key="1">
    <citation type="submission" date="2021-02" db="EMBL/GenBank/DDBJ databases">
        <title>Pan-genome distribution and transcriptional activeness of fungal secondary metabolism genes in Aspergillus section Fumigati.</title>
        <authorList>
            <person name="Takahashi H."/>
            <person name="Umemura M."/>
            <person name="Ninomiya A."/>
            <person name="Kusuya Y."/>
            <person name="Urayama S."/>
            <person name="Shimizu M."/>
            <person name="Watanabe A."/>
            <person name="Kamei K."/>
            <person name="Yaguchi T."/>
            <person name="Hagiwara D."/>
        </authorList>
    </citation>
    <scope>NUCLEOTIDE SEQUENCE [LARGE SCALE GENOMIC DNA]</scope>
    <source>
        <strain evidence="2 3">IFM 47045</strain>
    </source>
</reference>
<evidence type="ECO:0000256" key="1">
    <source>
        <dbReference type="SAM" id="MobiDB-lite"/>
    </source>
</evidence>
<dbReference type="RefSeq" id="XP_043130859.1">
    <property type="nucleotide sequence ID" value="XM_043274924.1"/>
</dbReference>
<name>A0A9P3C406_ASPVI</name>
<comment type="caution">
    <text evidence="2">The sequence shown here is derived from an EMBL/GenBank/DDBJ whole genome shotgun (WGS) entry which is preliminary data.</text>
</comment>
<proteinExistence type="predicted"/>
<evidence type="ECO:0000313" key="3">
    <source>
        <dbReference type="Proteomes" id="UP000710440"/>
    </source>
</evidence>
<keyword evidence="3" id="KW-1185">Reference proteome</keyword>
<dbReference type="OrthoDB" id="4297974at2759"/>
<dbReference type="GeneID" id="66931321"/>
<gene>
    <name evidence="2" type="ORF">Aspvir_003339</name>
</gene>
<sequence>MSLVDDILCAISVLSSNLPNVNTQDLLPRHRPELQSAFYSLERILSSPPPSPTNRSESTSSVASPLQPLDTSALSGNEIGGQADNVEALNVQNSTSADRIMPPSNQDESERPLAQPLSGKTDLVSSFMERLQRSSRKIRTFVAKDAEDAISRRTNWTELDPRLVDIDLAERHTSETGKFRGWLGRYSLTEDYLAWAENKYKHPREAFLVLDEKTADQRGQGHIAEYVSFVGLPKGKAHKAIRHGLKYISFEHIYGNPGVSVFLCHMFTAFRDLPYSQFKSLATIIHKSAKWSKLAAEKSDWLSRCRLIYNEDNKQYRSRSLSRKRPLELEWTNEQSQHKRVETANSAAIGGDLCSNNASSNLRPPPDFDPPQPAGDLDAEHRLSTDGLLRPNFDVWEDLNIFQNLDLWQEDFGPVQDHMFLFSQTAEGTESAGYISSEQRNARLETFNASLEDDCGQNASRVNLPLFNTLAAQTVC</sequence>
<dbReference type="Proteomes" id="UP000710440">
    <property type="component" value="Unassembled WGS sequence"/>
</dbReference>
<feature type="compositionally biased region" description="Pro residues" evidence="1">
    <location>
        <begin position="363"/>
        <end position="373"/>
    </location>
</feature>
<accession>A0A9P3C406</accession>